<sequence>MNNPFNKNGNNNITFKYLEPEKIDNGLECAICLEVLNDPVVESQCGQMFCRECINNAISVKPICPLCNQMASIGIVAKYVSNKLNEALVTCTLCDDVSSIKRGEYKSMHLDKQCKSQHCEGCGSKFTRSEFDHHIKFDCSMAIVNCSGQDILCPFRSTKSEVSIHEINCYHLSLRTVLSDLIKSNKEKDEKIKKLETQLLFQQNTSGIGIGSNDALVNQQIKNQQFQLLQQQNLLGQTQQQVQQQYFLQQQQLLQQQRQHQLSQLNSFQDGLYRP</sequence>
<dbReference type="PANTHER" id="PTHR46016">
    <property type="entry name" value="ZINC FINGER, RING/FYVE/PHD-TYPE"/>
    <property type="match status" value="1"/>
</dbReference>
<organism evidence="4 5">
    <name type="scientific">Dictyostelium discoideum</name>
    <name type="common">Social amoeba</name>
    <dbReference type="NCBI Taxonomy" id="44689"/>
    <lineage>
        <taxon>Eukaryota</taxon>
        <taxon>Amoebozoa</taxon>
        <taxon>Evosea</taxon>
        <taxon>Eumycetozoa</taxon>
        <taxon>Dictyostelia</taxon>
        <taxon>Dictyosteliales</taxon>
        <taxon>Dictyosteliaceae</taxon>
        <taxon>Dictyostelium</taxon>
    </lineage>
</organism>
<protein>
    <recommendedName>
        <fullName evidence="3">RING-type domain-containing protein</fullName>
    </recommendedName>
</protein>
<dbReference type="SMART" id="SM00184">
    <property type="entry name" value="RING"/>
    <property type="match status" value="1"/>
</dbReference>
<accession>Q54IP3</accession>
<evidence type="ECO:0000259" key="3">
    <source>
        <dbReference type="PROSITE" id="PS50089"/>
    </source>
</evidence>
<dbReference type="AlphaFoldDB" id="Q54IP3"/>
<dbReference type="InterPro" id="IPR001841">
    <property type="entry name" value="Znf_RING"/>
</dbReference>
<reference evidence="4 5" key="1">
    <citation type="journal article" date="2005" name="Nature">
        <title>The genome of the social amoeba Dictyostelium discoideum.</title>
        <authorList>
            <consortium name="The Dictyostelium discoideum Sequencing Consortium"/>
            <person name="Eichinger L."/>
            <person name="Pachebat J.A."/>
            <person name="Glockner G."/>
            <person name="Rajandream M.A."/>
            <person name="Sucgang R."/>
            <person name="Berriman M."/>
            <person name="Song J."/>
            <person name="Olsen R."/>
            <person name="Szafranski K."/>
            <person name="Xu Q."/>
            <person name="Tunggal B."/>
            <person name="Kummerfeld S."/>
            <person name="Madera M."/>
            <person name="Konfortov B.A."/>
            <person name="Rivero F."/>
            <person name="Bankier A.T."/>
            <person name="Lehmann R."/>
            <person name="Hamlin N."/>
            <person name="Davies R."/>
            <person name="Gaudet P."/>
            <person name="Fey P."/>
            <person name="Pilcher K."/>
            <person name="Chen G."/>
            <person name="Saunders D."/>
            <person name="Sodergren E."/>
            <person name="Davis P."/>
            <person name="Kerhornou A."/>
            <person name="Nie X."/>
            <person name="Hall N."/>
            <person name="Anjard C."/>
            <person name="Hemphill L."/>
            <person name="Bason N."/>
            <person name="Farbrother P."/>
            <person name="Desany B."/>
            <person name="Just E."/>
            <person name="Morio T."/>
            <person name="Rost R."/>
            <person name="Churcher C."/>
            <person name="Cooper J."/>
            <person name="Haydock S."/>
            <person name="van Driessche N."/>
            <person name="Cronin A."/>
            <person name="Goodhead I."/>
            <person name="Muzny D."/>
            <person name="Mourier T."/>
            <person name="Pain A."/>
            <person name="Lu M."/>
            <person name="Harper D."/>
            <person name="Lindsay R."/>
            <person name="Hauser H."/>
            <person name="James K."/>
            <person name="Quiles M."/>
            <person name="Madan Babu M."/>
            <person name="Saito T."/>
            <person name="Buchrieser C."/>
            <person name="Wardroper A."/>
            <person name="Felder M."/>
            <person name="Thangavelu M."/>
            <person name="Johnson D."/>
            <person name="Knights A."/>
            <person name="Loulseged H."/>
            <person name="Mungall K."/>
            <person name="Oliver K."/>
            <person name="Price C."/>
            <person name="Quail M.A."/>
            <person name="Urushihara H."/>
            <person name="Hernandez J."/>
            <person name="Rabbinowitsch E."/>
            <person name="Steffen D."/>
            <person name="Sanders M."/>
            <person name="Ma J."/>
            <person name="Kohara Y."/>
            <person name="Sharp S."/>
            <person name="Simmonds M."/>
            <person name="Spiegler S."/>
            <person name="Tivey A."/>
            <person name="Sugano S."/>
            <person name="White B."/>
            <person name="Walker D."/>
            <person name="Woodward J."/>
            <person name="Winckler T."/>
            <person name="Tanaka Y."/>
            <person name="Shaulsky G."/>
            <person name="Schleicher M."/>
            <person name="Weinstock G."/>
            <person name="Rosenthal A."/>
            <person name="Cox E.C."/>
            <person name="Chisholm R.L."/>
            <person name="Gibbs R."/>
            <person name="Loomis W.F."/>
            <person name="Platzer M."/>
            <person name="Kay R.R."/>
            <person name="Williams J."/>
            <person name="Dear P.H."/>
            <person name="Noegel A.A."/>
            <person name="Barrell B."/>
            <person name="Kuspa A."/>
        </authorList>
    </citation>
    <scope>NUCLEOTIDE SEQUENCE [LARGE SCALE GENOMIC DNA]</scope>
    <source>
        <strain evidence="4 5">AX4</strain>
    </source>
</reference>
<dbReference type="GeneID" id="8626717"/>
<evidence type="ECO:0000256" key="2">
    <source>
        <dbReference type="SAM" id="Coils"/>
    </source>
</evidence>
<keyword evidence="1" id="KW-0862">Zinc</keyword>
<dbReference type="GO" id="GO:0008270">
    <property type="term" value="F:zinc ion binding"/>
    <property type="evidence" value="ECO:0007669"/>
    <property type="project" value="UniProtKB-KW"/>
</dbReference>
<dbReference type="HOGENOM" id="CLU_1013471_0_0_1"/>
<feature type="domain" description="RING-type" evidence="3">
    <location>
        <begin position="29"/>
        <end position="68"/>
    </location>
</feature>
<dbReference type="PROSITE" id="PS50089">
    <property type="entry name" value="ZF_RING_2"/>
    <property type="match status" value="1"/>
</dbReference>
<dbReference type="STRING" id="44689.Q54IP3"/>
<dbReference type="GO" id="GO:0005737">
    <property type="term" value="C:cytoplasm"/>
    <property type="evidence" value="ECO:0000318"/>
    <property type="project" value="GO_Central"/>
</dbReference>
<feature type="coiled-coil region" evidence="2">
    <location>
        <begin position="178"/>
        <end position="205"/>
    </location>
</feature>
<gene>
    <name evidence="4" type="ORF">DDB_G0288619</name>
</gene>
<dbReference type="PhylomeDB" id="Q54IP3"/>
<dbReference type="Proteomes" id="UP000002195">
    <property type="component" value="Unassembled WGS sequence"/>
</dbReference>
<dbReference type="Gene3D" id="3.30.40.10">
    <property type="entry name" value="Zinc/RING finger domain, C3HC4 (zinc finger)"/>
    <property type="match status" value="1"/>
</dbReference>
<proteinExistence type="predicted"/>
<dbReference type="EMBL" id="AAFI02000119">
    <property type="protein sequence ID" value="EAL63134.1"/>
    <property type="molecule type" value="Genomic_DNA"/>
</dbReference>
<name>Q54IP3_DICDI</name>
<dbReference type="VEuPathDB" id="AmoebaDB:DDB_G0288619"/>
<dbReference type="InParanoid" id="Q54IP3"/>
<keyword evidence="2" id="KW-0175">Coiled coil</keyword>
<dbReference type="Pfam" id="PF13923">
    <property type="entry name" value="zf-C3HC4_2"/>
    <property type="match status" value="1"/>
</dbReference>
<dbReference type="InterPro" id="IPR013083">
    <property type="entry name" value="Znf_RING/FYVE/PHD"/>
</dbReference>
<dbReference type="InterPro" id="IPR051438">
    <property type="entry name" value="RNF_E3_ubiq-protein_ligase"/>
</dbReference>
<dbReference type="KEGG" id="ddi:DDB_G0288619"/>
<keyword evidence="1" id="KW-0863">Zinc-finger</keyword>
<evidence type="ECO:0000313" key="4">
    <source>
        <dbReference type="EMBL" id="EAL63134.1"/>
    </source>
</evidence>
<comment type="caution">
    <text evidence="4">The sequence shown here is derived from an EMBL/GenBank/DDBJ whole genome shotgun (WGS) entry which is preliminary data.</text>
</comment>
<dbReference type="OMA" id="HEINCYH"/>
<dbReference type="PANTHER" id="PTHR46016:SF1">
    <property type="entry name" value="RING-TYPE DOMAIN-CONTAINING PROTEIN"/>
    <property type="match status" value="1"/>
</dbReference>
<keyword evidence="1" id="KW-0479">Metal-binding</keyword>
<evidence type="ECO:0000256" key="1">
    <source>
        <dbReference type="PROSITE-ProRule" id="PRU00175"/>
    </source>
</evidence>
<dbReference type="dictyBase" id="DDB_G0288619"/>
<keyword evidence="5" id="KW-1185">Reference proteome</keyword>
<dbReference type="PaxDb" id="44689-DDB0188021"/>
<dbReference type="RefSeq" id="XP_636636.1">
    <property type="nucleotide sequence ID" value="XM_631544.1"/>
</dbReference>
<dbReference type="SUPFAM" id="SSF57850">
    <property type="entry name" value="RING/U-box"/>
    <property type="match status" value="1"/>
</dbReference>
<dbReference type="eggNOG" id="ENOG502SCZB">
    <property type="taxonomic scope" value="Eukaryota"/>
</dbReference>
<evidence type="ECO:0000313" key="5">
    <source>
        <dbReference type="Proteomes" id="UP000002195"/>
    </source>
</evidence>